<feature type="compositionally biased region" description="Basic and acidic residues" evidence="1">
    <location>
        <begin position="37"/>
        <end position="62"/>
    </location>
</feature>
<dbReference type="Proteomes" id="UP000202440">
    <property type="component" value="Chromosome"/>
</dbReference>
<evidence type="ECO:0000313" key="3">
    <source>
        <dbReference type="Proteomes" id="UP000202440"/>
    </source>
</evidence>
<dbReference type="KEGG" id="bsan:CHH28_16680"/>
<dbReference type="OrthoDB" id="9893698at2"/>
<proteinExistence type="predicted"/>
<protein>
    <submittedName>
        <fullName evidence="2">Uncharacterized protein</fullName>
    </submittedName>
</protein>
<sequence>MSAWGKGNGYQPTLDQMQGMQFGKTAVDKSLSGGSLDNKKLKDSWRMGQEDHGYGGHGKDETMRTSAATALLVDMGKAGVPEDQVVEAAKQLSMDRTDTAALVWYNQVDHMGKAVEMGGHPGSLRNPSQMTAGRGTHNKGHNSRDSARIRAAQTEFTALDPKSTGYDPKATRAAIGMMGVRAQLETIRTMSTPLEEFGARGVSGEQLTHARHGPLSDAGNFGRMAAFVHDSRETMKWDAARRLMTRGLHDHVPQEMQDYLNHSKGDHHQALAMYQHQLFQGAETRVNTATTSQADNLGADETLQHAASEMQQKSRARALSIPRKMVNPPRLLTNDQ</sequence>
<dbReference type="EMBL" id="CP022530">
    <property type="protein sequence ID" value="ASP40210.1"/>
    <property type="molecule type" value="Genomic_DNA"/>
</dbReference>
<dbReference type="RefSeq" id="WP_094061379.1">
    <property type="nucleotide sequence ID" value="NZ_CP022530.1"/>
</dbReference>
<evidence type="ECO:0000313" key="2">
    <source>
        <dbReference type="EMBL" id="ASP40210.1"/>
    </source>
</evidence>
<gene>
    <name evidence="2" type="ORF">CHH28_16680</name>
</gene>
<feature type="region of interest" description="Disordered" evidence="1">
    <location>
        <begin position="28"/>
        <end position="62"/>
    </location>
</feature>
<accession>A0A222FN45</accession>
<name>A0A222FN45_9GAMM</name>
<organism evidence="2 3">
    <name type="scientific">Bacterioplanes sanyensis</name>
    <dbReference type="NCBI Taxonomy" id="1249553"/>
    <lineage>
        <taxon>Bacteria</taxon>
        <taxon>Pseudomonadati</taxon>
        <taxon>Pseudomonadota</taxon>
        <taxon>Gammaproteobacteria</taxon>
        <taxon>Oceanospirillales</taxon>
        <taxon>Oceanospirillaceae</taxon>
        <taxon>Bacterioplanes</taxon>
    </lineage>
</organism>
<evidence type="ECO:0000256" key="1">
    <source>
        <dbReference type="SAM" id="MobiDB-lite"/>
    </source>
</evidence>
<reference evidence="2 3" key="1">
    <citation type="submission" date="2017-07" db="EMBL/GenBank/DDBJ databases">
        <title>Annotated genome sequence of Bacterioplanes sanyensis isolated from Red Sea.</title>
        <authorList>
            <person name="Rehman Z.U."/>
        </authorList>
    </citation>
    <scope>NUCLEOTIDE SEQUENCE [LARGE SCALE GENOMIC DNA]</scope>
    <source>
        <strain evidence="2 3">NV9</strain>
    </source>
</reference>
<dbReference type="AlphaFoldDB" id="A0A222FN45"/>
<feature type="region of interest" description="Disordered" evidence="1">
    <location>
        <begin position="307"/>
        <end position="336"/>
    </location>
</feature>
<keyword evidence="3" id="KW-1185">Reference proteome</keyword>